<name>A0A3R0XFU7_SHIDY</name>
<evidence type="ECO:0000313" key="7">
    <source>
        <dbReference type="EMBL" id="MLU15633.1"/>
    </source>
</evidence>
<dbReference type="GO" id="GO:0003677">
    <property type="term" value="F:DNA binding"/>
    <property type="evidence" value="ECO:0007669"/>
    <property type="project" value="UniProtKB-UniRule"/>
</dbReference>
<dbReference type="PANTHER" id="PTHR30629:SF2">
    <property type="entry name" value="PROPHAGE INTEGRASE INTS-RELATED"/>
    <property type="match status" value="1"/>
</dbReference>
<comment type="caution">
    <text evidence="7">The sequence shown here is derived from an EMBL/GenBank/DDBJ whole genome shotgun (WGS) entry which is preliminary data.</text>
</comment>
<evidence type="ECO:0000256" key="3">
    <source>
        <dbReference type="ARBA" id="ARBA00023125"/>
    </source>
</evidence>
<dbReference type="Proteomes" id="UP000839527">
    <property type="component" value="Unassembled WGS sequence"/>
</dbReference>
<dbReference type="AlphaFoldDB" id="A0A3R0XFU7"/>
<dbReference type="InterPro" id="IPR011010">
    <property type="entry name" value="DNA_brk_join_enz"/>
</dbReference>
<dbReference type="EMBL" id="RVGV01000245">
    <property type="protein sequence ID" value="MLU15633.1"/>
    <property type="molecule type" value="Genomic_DNA"/>
</dbReference>
<dbReference type="InterPro" id="IPR025166">
    <property type="entry name" value="Integrase_DNA_bind_dom"/>
</dbReference>
<dbReference type="PANTHER" id="PTHR30629">
    <property type="entry name" value="PROPHAGE INTEGRASE"/>
    <property type="match status" value="1"/>
</dbReference>
<dbReference type="InterPro" id="IPR038488">
    <property type="entry name" value="Integrase_DNA-bd_sf"/>
</dbReference>
<feature type="non-terminal residue" evidence="7">
    <location>
        <position position="179"/>
    </location>
</feature>
<sequence length="179" mass="20248">MKLNARQIDTAKPKEKAYKLADGGGLYLLVKPNGGKYWRLKYRVAGKEKLLALGVYPEVTLADARAKREDAKRGIAGGIDPMEAKREEKIARETQLNNTFKDIALEWHSSKLKKWSAGYASDILEAFNKDVFPYIGKKPIAEIKPLELLNVLRRIEGRGATEKAKKVRQRCGEVFRYAI</sequence>
<dbReference type="InterPro" id="IPR044068">
    <property type="entry name" value="CB"/>
</dbReference>
<dbReference type="GO" id="GO:0015074">
    <property type="term" value="P:DNA integration"/>
    <property type="evidence" value="ECO:0007669"/>
    <property type="project" value="UniProtKB-KW"/>
</dbReference>
<proteinExistence type="inferred from homology"/>
<evidence type="ECO:0000256" key="1">
    <source>
        <dbReference type="ARBA" id="ARBA00008857"/>
    </source>
</evidence>
<protein>
    <submittedName>
        <fullName evidence="7">Integrase</fullName>
    </submittedName>
</protein>
<dbReference type="Pfam" id="PF13356">
    <property type="entry name" value="Arm-DNA-bind_3"/>
    <property type="match status" value="1"/>
</dbReference>
<dbReference type="Pfam" id="PF22022">
    <property type="entry name" value="Phage_int_M"/>
    <property type="match status" value="1"/>
</dbReference>
<feature type="domain" description="Core-binding (CB)" evidence="5">
    <location>
        <begin position="98"/>
        <end position="179"/>
    </location>
</feature>
<keyword evidence="2" id="KW-0229">DNA integration</keyword>
<comment type="similarity">
    <text evidence="1">Belongs to the 'phage' integrase family.</text>
</comment>
<dbReference type="SUPFAM" id="SSF56349">
    <property type="entry name" value="DNA breaking-rejoining enzymes"/>
    <property type="match status" value="1"/>
</dbReference>
<accession>A0A3R0XFU7</accession>
<evidence type="ECO:0000313" key="6">
    <source>
        <dbReference type="EMBL" id="MLU15174.1"/>
    </source>
</evidence>
<gene>
    <name evidence="6" type="ORF">DRW31_23825</name>
    <name evidence="7" type="ORF">DRW31_26580</name>
</gene>
<dbReference type="PROSITE" id="PS51900">
    <property type="entry name" value="CB"/>
    <property type="match status" value="1"/>
</dbReference>
<dbReference type="Gene3D" id="3.30.160.390">
    <property type="entry name" value="Integrase, DNA-binding domain"/>
    <property type="match status" value="1"/>
</dbReference>
<evidence type="ECO:0000256" key="4">
    <source>
        <dbReference type="PROSITE-ProRule" id="PRU01248"/>
    </source>
</evidence>
<dbReference type="InterPro" id="IPR010998">
    <property type="entry name" value="Integrase_recombinase_N"/>
</dbReference>
<reference evidence="7" key="1">
    <citation type="submission" date="2018-07" db="EMBL/GenBank/DDBJ databases">
        <authorList>
            <person name="Ashton P.M."/>
            <person name="Dallman T."/>
            <person name="Nair S."/>
            <person name="De Pinna E."/>
            <person name="Peters T."/>
            <person name="Grant K."/>
        </authorList>
    </citation>
    <scope>NUCLEOTIDE SEQUENCE [LARGE SCALE GENOMIC DNA]</scope>
    <source>
        <strain evidence="7">561031</strain>
    </source>
</reference>
<dbReference type="InterPro" id="IPR053876">
    <property type="entry name" value="Phage_int_M"/>
</dbReference>
<dbReference type="Gene3D" id="1.10.150.130">
    <property type="match status" value="1"/>
</dbReference>
<organism evidence="7">
    <name type="scientific">Shigella dysenteriae</name>
    <dbReference type="NCBI Taxonomy" id="622"/>
    <lineage>
        <taxon>Bacteria</taxon>
        <taxon>Pseudomonadati</taxon>
        <taxon>Pseudomonadota</taxon>
        <taxon>Gammaproteobacteria</taxon>
        <taxon>Enterobacterales</taxon>
        <taxon>Enterobacteriaceae</taxon>
        <taxon>Shigella</taxon>
    </lineage>
</organism>
<evidence type="ECO:0000259" key="5">
    <source>
        <dbReference type="PROSITE" id="PS51900"/>
    </source>
</evidence>
<keyword evidence="3 4" id="KW-0238">DNA-binding</keyword>
<dbReference type="EMBL" id="RVGV01000108">
    <property type="protein sequence ID" value="MLU15174.1"/>
    <property type="molecule type" value="Genomic_DNA"/>
</dbReference>
<dbReference type="InterPro" id="IPR050808">
    <property type="entry name" value="Phage_Integrase"/>
</dbReference>
<evidence type="ECO:0000256" key="2">
    <source>
        <dbReference type="ARBA" id="ARBA00022908"/>
    </source>
</evidence>